<reference evidence="1" key="1">
    <citation type="submission" date="2018-05" db="EMBL/GenBank/DDBJ databases">
        <authorList>
            <person name="Lanie J.A."/>
            <person name="Ng W.-L."/>
            <person name="Kazmierczak K.M."/>
            <person name="Andrzejewski T.M."/>
            <person name="Davidsen T.M."/>
            <person name="Wayne K.J."/>
            <person name="Tettelin H."/>
            <person name="Glass J.I."/>
            <person name="Rusch D."/>
            <person name="Podicherti R."/>
            <person name="Tsui H.-C.T."/>
            <person name="Winkler M.E."/>
        </authorList>
    </citation>
    <scope>NUCLEOTIDE SEQUENCE</scope>
</reference>
<sequence length="108" mass="11246">MNSKETIIVVALAGLAIGYLSRLATETEDKEAEVAVADEPIHIQRDVGSVSQVMTDTANLNGQAVGQNARNFGVSGSHGLTPGLEAFIDRATVASFGQNFNGRSLGLS</sequence>
<protein>
    <submittedName>
        <fullName evidence="1">Uncharacterized protein</fullName>
    </submittedName>
</protein>
<name>A0A382Z5Q4_9ZZZZ</name>
<organism evidence="1">
    <name type="scientific">marine metagenome</name>
    <dbReference type="NCBI Taxonomy" id="408172"/>
    <lineage>
        <taxon>unclassified sequences</taxon>
        <taxon>metagenomes</taxon>
        <taxon>ecological metagenomes</taxon>
    </lineage>
</organism>
<dbReference type="EMBL" id="UINC01181226">
    <property type="protein sequence ID" value="SVD90812.1"/>
    <property type="molecule type" value="Genomic_DNA"/>
</dbReference>
<dbReference type="AlphaFoldDB" id="A0A382Z5Q4"/>
<gene>
    <name evidence="1" type="ORF">METZ01_LOCUS443666</name>
</gene>
<evidence type="ECO:0000313" key="1">
    <source>
        <dbReference type="EMBL" id="SVD90812.1"/>
    </source>
</evidence>
<proteinExistence type="predicted"/>
<accession>A0A382Z5Q4</accession>